<name>A0ABN3Y6B7_9ACTN</name>
<dbReference type="EMBL" id="BAAALS010000010">
    <property type="protein sequence ID" value="GAA1753423.1"/>
    <property type="molecule type" value="Genomic_DNA"/>
</dbReference>
<evidence type="ECO:0000313" key="2">
    <source>
        <dbReference type="EMBL" id="GAA1753423.1"/>
    </source>
</evidence>
<keyword evidence="3" id="KW-1185">Reference proteome</keyword>
<evidence type="ECO:0000256" key="1">
    <source>
        <dbReference type="SAM" id="MobiDB-lite"/>
    </source>
</evidence>
<dbReference type="Proteomes" id="UP001500655">
    <property type="component" value="Unassembled WGS sequence"/>
</dbReference>
<protein>
    <submittedName>
        <fullName evidence="2">Uncharacterized protein</fullName>
    </submittedName>
</protein>
<comment type="caution">
    <text evidence="2">The sequence shown here is derived from an EMBL/GenBank/DDBJ whole genome shotgun (WGS) entry which is preliminary data.</text>
</comment>
<sequence length="76" mass="8700">MVRNRVKGYWSARRQSVLFVPLGIDEAACRRTRPRAAGSPNRVRESLDIHPPDDRRSLTDSGFVSKLWAWCATEDD</sequence>
<evidence type="ECO:0000313" key="3">
    <source>
        <dbReference type="Proteomes" id="UP001500655"/>
    </source>
</evidence>
<gene>
    <name evidence="2" type="ORF">GCM10009681_25520</name>
</gene>
<feature type="region of interest" description="Disordered" evidence="1">
    <location>
        <begin position="33"/>
        <end position="56"/>
    </location>
</feature>
<feature type="compositionally biased region" description="Basic and acidic residues" evidence="1">
    <location>
        <begin position="42"/>
        <end position="56"/>
    </location>
</feature>
<accession>A0ABN3Y6B7</accession>
<proteinExistence type="predicted"/>
<reference evidence="2 3" key="1">
    <citation type="journal article" date="2019" name="Int. J. Syst. Evol. Microbiol.">
        <title>The Global Catalogue of Microorganisms (GCM) 10K type strain sequencing project: providing services to taxonomists for standard genome sequencing and annotation.</title>
        <authorList>
            <consortium name="The Broad Institute Genomics Platform"/>
            <consortium name="The Broad Institute Genome Sequencing Center for Infectious Disease"/>
            <person name="Wu L."/>
            <person name="Ma J."/>
        </authorList>
    </citation>
    <scope>NUCLEOTIDE SEQUENCE [LARGE SCALE GENOMIC DNA]</scope>
    <source>
        <strain evidence="2 3">JCM 13249</strain>
    </source>
</reference>
<organism evidence="2 3">
    <name type="scientific">Luedemannella helvata</name>
    <dbReference type="NCBI Taxonomy" id="349315"/>
    <lineage>
        <taxon>Bacteria</taxon>
        <taxon>Bacillati</taxon>
        <taxon>Actinomycetota</taxon>
        <taxon>Actinomycetes</taxon>
        <taxon>Micromonosporales</taxon>
        <taxon>Micromonosporaceae</taxon>
        <taxon>Luedemannella</taxon>
    </lineage>
</organism>